<proteinExistence type="predicted"/>
<feature type="transmembrane region" description="Helical" evidence="1">
    <location>
        <begin position="20"/>
        <end position="49"/>
    </location>
</feature>
<keyword evidence="1" id="KW-0812">Transmembrane</keyword>
<protein>
    <submittedName>
        <fullName evidence="2">Uncharacterized protein</fullName>
    </submittedName>
</protein>
<organism evidence="2">
    <name type="scientific">Klosneuvirus KNV1</name>
    <dbReference type="NCBI Taxonomy" id="1977640"/>
    <lineage>
        <taxon>Viruses</taxon>
        <taxon>Varidnaviria</taxon>
        <taxon>Bamfordvirae</taxon>
        <taxon>Nucleocytoviricota</taxon>
        <taxon>Megaviricetes</taxon>
        <taxon>Imitervirales</taxon>
        <taxon>Mimiviridae</taxon>
        <taxon>Klosneuvirinae</taxon>
        <taxon>Klosneuvirus</taxon>
    </lineage>
</organism>
<accession>A0A1V0SIP5</accession>
<dbReference type="EMBL" id="KY684109">
    <property type="protein sequence ID" value="ARF11589.1"/>
    <property type="molecule type" value="Genomic_DNA"/>
</dbReference>
<evidence type="ECO:0000313" key="2">
    <source>
        <dbReference type="EMBL" id="ARF11589.1"/>
    </source>
</evidence>
<keyword evidence="1" id="KW-1133">Transmembrane helix</keyword>
<reference evidence="2" key="1">
    <citation type="journal article" date="2017" name="Science">
        <title>Giant viruses with an expanded complement of translation system components.</title>
        <authorList>
            <person name="Schulz F."/>
            <person name="Yutin N."/>
            <person name="Ivanova N.N."/>
            <person name="Ortega D.R."/>
            <person name="Lee T.K."/>
            <person name="Vierheilig J."/>
            <person name="Daims H."/>
            <person name="Horn M."/>
            <person name="Wagner M."/>
            <person name="Jensen G.J."/>
            <person name="Kyrpides N.C."/>
            <person name="Koonin E.V."/>
            <person name="Woyke T."/>
        </authorList>
    </citation>
    <scope>NUCLEOTIDE SEQUENCE</scope>
    <source>
        <strain evidence="2">KNV1</strain>
    </source>
</reference>
<keyword evidence="1" id="KW-0472">Membrane</keyword>
<evidence type="ECO:0000256" key="1">
    <source>
        <dbReference type="SAM" id="Phobius"/>
    </source>
</evidence>
<gene>
    <name evidence="2" type="ORF">Klosneuvirus_2_25</name>
</gene>
<sequence>MDVATLYTIYNDNAGNIKSVSLFFLGLFVMSGFMQVMIINTLIFGFLGYKTMTFLTNMKNDPELMSETLTNQSTLLKQWVVMSALVVLEYFFGSFLGTIFVIIKLGAFVVLLQNSPQLLTIYDALLTTLFTKYQTQLDNVFGYLEAQASTVHTREIGTERQNYNVLNMLANRFPFLERFVNARKVKKTE</sequence>
<name>A0A1V0SIP5_9VIRU</name>
<feature type="transmembrane region" description="Helical" evidence="1">
    <location>
        <begin position="79"/>
        <end position="112"/>
    </location>
</feature>